<dbReference type="PANTHER" id="PTHR47331:SF1">
    <property type="entry name" value="GAG-LIKE PROTEIN"/>
    <property type="match status" value="1"/>
</dbReference>
<reference evidence="1" key="1">
    <citation type="journal article" date="2014" name="PLoS ONE">
        <title>Transcriptome-Based Identification of ABC Transporters in the Western Tarnished Plant Bug Lygus hesperus.</title>
        <authorList>
            <person name="Hull J.J."/>
            <person name="Chaney K."/>
            <person name="Geib S.M."/>
            <person name="Fabrick J.A."/>
            <person name="Brent C.S."/>
            <person name="Walsh D."/>
            <person name="Lavine L.C."/>
        </authorList>
    </citation>
    <scope>NUCLEOTIDE SEQUENCE</scope>
</reference>
<evidence type="ECO:0000313" key="1">
    <source>
        <dbReference type="EMBL" id="JAG08169.1"/>
    </source>
</evidence>
<protein>
    <submittedName>
        <fullName evidence="1">Gag-Pol polyprotein</fullName>
    </submittedName>
</protein>
<reference evidence="1" key="2">
    <citation type="submission" date="2014-07" db="EMBL/GenBank/DDBJ databases">
        <authorList>
            <person name="Hull J."/>
        </authorList>
    </citation>
    <scope>NUCLEOTIDE SEQUENCE</scope>
</reference>
<sequence>QEFNDWLQDKAEAIGFIAEIDSPHEHKVLGEKNSKYTPSSRARCISCDSTEHTNLESCNKFKKLSVESRYKYATANRICFLCLKRGHQSIVCRSPITCKVCKRRHHELMHSRLRSE</sequence>
<name>A0A0A9WK92_LYGHE</name>
<dbReference type="AlphaFoldDB" id="A0A0A9WK92"/>
<organism evidence="1">
    <name type="scientific">Lygus hesperus</name>
    <name type="common">Western plant bug</name>
    <dbReference type="NCBI Taxonomy" id="30085"/>
    <lineage>
        <taxon>Eukaryota</taxon>
        <taxon>Metazoa</taxon>
        <taxon>Ecdysozoa</taxon>
        <taxon>Arthropoda</taxon>
        <taxon>Hexapoda</taxon>
        <taxon>Insecta</taxon>
        <taxon>Pterygota</taxon>
        <taxon>Neoptera</taxon>
        <taxon>Paraneoptera</taxon>
        <taxon>Hemiptera</taxon>
        <taxon>Heteroptera</taxon>
        <taxon>Panheteroptera</taxon>
        <taxon>Cimicomorpha</taxon>
        <taxon>Miridae</taxon>
        <taxon>Mirini</taxon>
        <taxon>Lygus</taxon>
    </lineage>
</organism>
<gene>
    <name evidence="1" type="primary">gag-pol_98</name>
    <name evidence="1" type="ORF">CM83_105880</name>
</gene>
<dbReference type="InterPro" id="IPR036875">
    <property type="entry name" value="Znf_CCHC_sf"/>
</dbReference>
<feature type="non-terminal residue" evidence="1">
    <location>
        <position position="1"/>
    </location>
</feature>
<dbReference type="SUPFAM" id="SSF57756">
    <property type="entry name" value="Retrovirus zinc finger-like domains"/>
    <property type="match status" value="1"/>
</dbReference>
<dbReference type="EMBL" id="GBHO01035435">
    <property type="protein sequence ID" value="JAG08169.1"/>
    <property type="molecule type" value="Transcribed_RNA"/>
</dbReference>
<feature type="non-terminal residue" evidence="1">
    <location>
        <position position="116"/>
    </location>
</feature>
<proteinExistence type="predicted"/>
<dbReference type="GO" id="GO:0008270">
    <property type="term" value="F:zinc ion binding"/>
    <property type="evidence" value="ECO:0007669"/>
    <property type="project" value="InterPro"/>
</dbReference>
<dbReference type="GO" id="GO:0003676">
    <property type="term" value="F:nucleic acid binding"/>
    <property type="evidence" value="ECO:0007669"/>
    <property type="project" value="InterPro"/>
</dbReference>
<accession>A0A0A9WK92</accession>
<dbReference type="PANTHER" id="PTHR47331">
    <property type="entry name" value="PHD-TYPE DOMAIN-CONTAINING PROTEIN"/>
    <property type="match status" value="1"/>
</dbReference>